<accession>A0A814SML6</accession>
<evidence type="ECO:0000256" key="5">
    <source>
        <dbReference type="ARBA" id="ARBA00037847"/>
    </source>
</evidence>
<dbReference type="InterPro" id="IPR009057">
    <property type="entry name" value="Homeodomain-like_sf"/>
</dbReference>
<dbReference type="OrthoDB" id="10250354at2759"/>
<feature type="region of interest" description="Disordered" evidence="6">
    <location>
        <begin position="263"/>
        <end position="283"/>
    </location>
</feature>
<feature type="transmembrane region" description="Helical" evidence="7">
    <location>
        <begin position="125"/>
        <end position="149"/>
    </location>
</feature>
<dbReference type="Pfam" id="PF00226">
    <property type="entry name" value="DnaJ"/>
    <property type="match status" value="1"/>
</dbReference>
<name>A0A814SML6_ADIRI</name>
<dbReference type="SUPFAM" id="SSF46689">
    <property type="entry name" value="Homeodomain-like"/>
    <property type="match status" value="2"/>
</dbReference>
<feature type="signal peptide" evidence="8">
    <location>
        <begin position="1"/>
        <end position="19"/>
    </location>
</feature>
<evidence type="ECO:0000256" key="2">
    <source>
        <dbReference type="ARBA" id="ARBA00022729"/>
    </source>
</evidence>
<organism evidence="11 12">
    <name type="scientific">Adineta ricciae</name>
    <name type="common">Rotifer</name>
    <dbReference type="NCBI Taxonomy" id="249248"/>
    <lineage>
        <taxon>Eukaryota</taxon>
        <taxon>Metazoa</taxon>
        <taxon>Spiralia</taxon>
        <taxon>Gnathifera</taxon>
        <taxon>Rotifera</taxon>
        <taxon>Eurotatoria</taxon>
        <taxon>Bdelloidea</taxon>
        <taxon>Adinetida</taxon>
        <taxon>Adinetidae</taxon>
        <taxon>Adineta</taxon>
    </lineage>
</organism>
<dbReference type="PANTHER" id="PTHR44653">
    <property type="entry name" value="DNAJ HOMOLOG SUBFAMILY C MEMBER 1"/>
    <property type="match status" value="1"/>
</dbReference>
<keyword evidence="1 7" id="KW-0812">Transmembrane</keyword>
<proteinExistence type="predicted"/>
<evidence type="ECO:0008006" key="13">
    <source>
        <dbReference type="Google" id="ProtNLM"/>
    </source>
</evidence>
<evidence type="ECO:0000313" key="12">
    <source>
        <dbReference type="Proteomes" id="UP000663852"/>
    </source>
</evidence>
<dbReference type="Pfam" id="PF23082">
    <property type="entry name" value="Myb_DNA-binding_2"/>
    <property type="match status" value="1"/>
</dbReference>
<dbReference type="GO" id="GO:0012505">
    <property type="term" value="C:endomembrane system"/>
    <property type="evidence" value="ECO:0007669"/>
    <property type="project" value="UniProtKB-SubCell"/>
</dbReference>
<evidence type="ECO:0000259" key="10">
    <source>
        <dbReference type="PROSITE" id="PS50090"/>
    </source>
</evidence>
<feature type="compositionally biased region" description="Polar residues" evidence="6">
    <location>
        <begin position="265"/>
        <end position="276"/>
    </location>
</feature>
<dbReference type="Pfam" id="PF00249">
    <property type="entry name" value="Myb_DNA-binding"/>
    <property type="match status" value="1"/>
</dbReference>
<dbReference type="InterPro" id="IPR001623">
    <property type="entry name" value="DnaJ_domain"/>
</dbReference>
<dbReference type="PRINTS" id="PR00625">
    <property type="entry name" value="JDOMAIN"/>
</dbReference>
<dbReference type="CDD" id="cd06257">
    <property type="entry name" value="DnaJ"/>
    <property type="match status" value="1"/>
</dbReference>
<dbReference type="AlphaFoldDB" id="A0A814SML6"/>
<evidence type="ECO:0000256" key="4">
    <source>
        <dbReference type="ARBA" id="ARBA00023136"/>
    </source>
</evidence>
<evidence type="ECO:0000259" key="9">
    <source>
        <dbReference type="PROSITE" id="PS50076"/>
    </source>
</evidence>
<dbReference type="InterPro" id="IPR001005">
    <property type="entry name" value="SANT/Myb"/>
</dbReference>
<evidence type="ECO:0000256" key="7">
    <source>
        <dbReference type="SAM" id="Phobius"/>
    </source>
</evidence>
<dbReference type="InterPro" id="IPR052606">
    <property type="entry name" value="DnaJ_domain_protein"/>
</dbReference>
<protein>
    <recommendedName>
        <fullName evidence="13">DnaJ-like protein</fullName>
    </recommendedName>
</protein>
<feature type="chain" id="PRO_5032376183" description="DnaJ-like protein" evidence="8">
    <location>
        <begin position="20"/>
        <end position="429"/>
    </location>
</feature>
<comment type="caution">
    <text evidence="11">The sequence shown here is derived from an EMBL/GenBank/DDBJ whole genome shotgun (WGS) entry which is preliminary data.</text>
</comment>
<comment type="subcellular location">
    <subcellularLocation>
        <location evidence="5">Endomembrane system</location>
        <topology evidence="5">Single-pass membrane protein</topology>
    </subcellularLocation>
</comment>
<dbReference type="PROSITE" id="PS00636">
    <property type="entry name" value="DNAJ_1"/>
    <property type="match status" value="1"/>
</dbReference>
<dbReference type="InterPro" id="IPR036869">
    <property type="entry name" value="J_dom_sf"/>
</dbReference>
<feature type="domain" description="J" evidence="9">
    <location>
        <begin position="39"/>
        <end position="103"/>
    </location>
</feature>
<dbReference type="SMART" id="SM00271">
    <property type="entry name" value="DnaJ"/>
    <property type="match status" value="1"/>
</dbReference>
<dbReference type="Gene3D" id="1.10.10.60">
    <property type="entry name" value="Homeodomain-like"/>
    <property type="match status" value="2"/>
</dbReference>
<dbReference type="Proteomes" id="UP000663852">
    <property type="component" value="Unassembled WGS sequence"/>
</dbReference>
<evidence type="ECO:0000313" key="11">
    <source>
        <dbReference type="EMBL" id="CAF1149744.1"/>
    </source>
</evidence>
<gene>
    <name evidence="11" type="ORF">EDS130_LOCUS22545</name>
</gene>
<keyword evidence="3 7" id="KW-1133">Transmembrane helix</keyword>
<keyword evidence="4 7" id="KW-0472">Membrane</keyword>
<dbReference type="CDD" id="cd00167">
    <property type="entry name" value="SANT"/>
    <property type="match status" value="2"/>
</dbReference>
<dbReference type="InterPro" id="IPR018253">
    <property type="entry name" value="DnaJ_domain_CS"/>
</dbReference>
<dbReference type="Gene3D" id="1.10.287.110">
    <property type="entry name" value="DnaJ domain"/>
    <property type="match status" value="1"/>
</dbReference>
<evidence type="ECO:0000256" key="3">
    <source>
        <dbReference type="ARBA" id="ARBA00022989"/>
    </source>
</evidence>
<dbReference type="PANTHER" id="PTHR44653:SF2">
    <property type="entry name" value="DNAJ HOMOLOG SUBFAMILY C MEMBER 1"/>
    <property type="match status" value="1"/>
</dbReference>
<sequence>MKSLWCFVFLFIRINLIVAWESYELDLFDLVEEIGLNTNFYDFIGVEKTAEVSEIKKAYRKLSLSWHPDKSDEPDAGERFRRLVAVYEMLKDDQRRARYDRILVEGLPKWNQPMFYFRRAKKLRFWEIVTILTFIMTIGHYLVLWAIYFESTLAMVKMKDRWIVLDFLSIPVLKAPQFVDILPIKFAFFLIDHQFLIPYMKNLLQSILKSRSKSSSTQSSTVDNEENANDTDYPMVKKSPVVRMNDIVPEMATNPNAPIVPYISTPVSPTETNSSSDVRKSTRSWSDEEKQLLCKTIVRFPPGTPRRWEKIAEVLGRRVSQVTDMAKQIQNTVGSNTNHIFQENPSSYSTTTTTIDQNLITERATLDSAADWSQTDQHLLECALKTMPKDMPGADRWEQIALCIPGKTRDECLARYRYIVQRVKAKKMV</sequence>
<dbReference type="PROSITE" id="PS50090">
    <property type="entry name" value="MYB_LIKE"/>
    <property type="match status" value="1"/>
</dbReference>
<reference evidence="11" key="1">
    <citation type="submission" date="2021-02" db="EMBL/GenBank/DDBJ databases">
        <authorList>
            <person name="Nowell W R."/>
        </authorList>
    </citation>
    <scope>NUCLEOTIDE SEQUENCE</scope>
</reference>
<evidence type="ECO:0000256" key="1">
    <source>
        <dbReference type="ARBA" id="ARBA00022692"/>
    </source>
</evidence>
<evidence type="ECO:0000256" key="8">
    <source>
        <dbReference type="SAM" id="SignalP"/>
    </source>
</evidence>
<keyword evidence="2 8" id="KW-0732">Signal</keyword>
<feature type="domain" description="Myb-like" evidence="10">
    <location>
        <begin position="372"/>
        <end position="420"/>
    </location>
</feature>
<evidence type="ECO:0000256" key="6">
    <source>
        <dbReference type="SAM" id="MobiDB-lite"/>
    </source>
</evidence>
<dbReference type="PROSITE" id="PS50076">
    <property type="entry name" value="DNAJ_2"/>
    <property type="match status" value="1"/>
</dbReference>
<dbReference type="EMBL" id="CAJNOJ010000119">
    <property type="protein sequence ID" value="CAF1149744.1"/>
    <property type="molecule type" value="Genomic_DNA"/>
</dbReference>
<dbReference type="SMART" id="SM00717">
    <property type="entry name" value="SANT"/>
    <property type="match status" value="2"/>
</dbReference>
<dbReference type="SUPFAM" id="SSF46565">
    <property type="entry name" value="Chaperone J-domain"/>
    <property type="match status" value="1"/>
</dbReference>